<accession>A0AAP4D644</accession>
<dbReference type="RefSeq" id="WP_285149489.1">
    <property type="nucleotide sequence ID" value="NZ_JASSOM010000056.1"/>
</dbReference>
<organism evidence="1 2">
    <name type="scientific">Lelliottia wanjuensis</name>
    <dbReference type="NCBI Taxonomy" id="3050585"/>
    <lineage>
        <taxon>Bacteria</taxon>
        <taxon>Pseudomonadati</taxon>
        <taxon>Pseudomonadota</taxon>
        <taxon>Gammaproteobacteria</taxon>
        <taxon>Enterobacterales</taxon>
        <taxon>Enterobacteriaceae</taxon>
        <taxon>Lelliottia</taxon>
    </lineage>
</organism>
<sequence length="77" mass="8848">MIEHDEAASPEDAAAGASVIIDDGRDWAAWLVWAMNSRRRISEKVFALPPERPQIVKVNVKPKKKPRRRKFSLFTDF</sequence>
<reference evidence="1 2" key="1">
    <citation type="submission" date="2023-06" db="EMBL/GenBank/DDBJ databases">
        <title>Identification and characterization of antibiotic-resistant Gram-negative bacteria.</title>
        <authorList>
            <person name="Cho G.-S."/>
            <person name="Lee J."/>
            <person name="Tai E."/>
            <person name="Jeong S."/>
            <person name="Kim I."/>
            <person name="Kim B.-E."/>
            <person name="Jeong M.-I."/>
            <person name="Oh K.-K."/>
            <person name="Franz C.M.A.P."/>
        </authorList>
    </citation>
    <scope>NUCLEOTIDE SEQUENCE [LARGE SCALE GENOMIC DNA]</scope>
    <source>
        <strain evidence="1 2">V106_12</strain>
    </source>
</reference>
<protein>
    <submittedName>
        <fullName evidence="1">Uncharacterized protein</fullName>
    </submittedName>
</protein>
<comment type="caution">
    <text evidence="1">The sequence shown here is derived from an EMBL/GenBank/DDBJ whole genome shotgun (WGS) entry which is preliminary data.</text>
</comment>
<dbReference type="EMBL" id="JASSOM010000056">
    <property type="protein sequence ID" value="MDK9364210.1"/>
    <property type="molecule type" value="Genomic_DNA"/>
</dbReference>
<evidence type="ECO:0000313" key="1">
    <source>
        <dbReference type="EMBL" id="MDK9364210.1"/>
    </source>
</evidence>
<keyword evidence="2" id="KW-1185">Reference proteome</keyword>
<proteinExistence type="predicted"/>
<dbReference type="AlphaFoldDB" id="A0AAP4D644"/>
<gene>
    <name evidence="1" type="ORF">QQF32_13485</name>
</gene>
<evidence type="ECO:0000313" key="2">
    <source>
        <dbReference type="Proteomes" id="UP001223214"/>
    </source>
</evidence>
<name>A0AAP4D644_9ENTR</name>
<dbReference type="Proteomes" id="UP001223214">
    <property type="component" value="Unassembled WGS sequence"/>
</dbReference>